<organism evidence="2 3">
    <name type="scientific">Microbispora maris</name>
    <dbReference type="NCBI Taxonomy" id="3144104"/>
    <lineage>
        <taxon>Bacteria</taxon>
        <taxon>Bacillati</taxon>
        <taxon>Actinomycetota</taxon>
        <taxon>Actinomycetes</taxon>
        <taxon>Streptosporangiales</taxon>
        <taxon>Streptosporangiaceae</taxon>
        <taxon>Microbispora</taxon>
    </lineage>
</organism>
<keyword evidence="3" id="KW-1185">Reference proteome</keyword>
<dbReference type="Proteomes" id="UP001447516">
    <property type="component" value="Unassembled WGS sequence"/>
</dbReference>
<feature type="region of interest" description="Disordered" evidence="1">
    <location>
        <begin position="282"/>
        <end position="310"/>
    </location>
</feature>
<sequence length="310" mass="34034">MLFAARPNVDKKIIIDLASAIGELRFTFKERVNEPELRARLAEIANLAQNATAEASRPAIRAWEARIAALARGLAVEREAYLDPMPDLYGLPRRAPAPDHYFQQAQEQTREALSELESPLTMDVGHPDGMYQKQSLPVLLYLENTEDYPEVVAALKGMVEAYDGSDIEASPGIWGSVFQRLRMWLRGEDGKLLQAQIQRAAELRLVDESQATVDDQEAAAAAKLIAAFEKIESGTAIVGSLLLVKANGRVDIRNLTPQEITYLKRHPGLIRNPEGVMQALQEAPGGEPPAVRPPNRPDELNEAGGPFAIG</sequence>
<evidence type="ECO:0000313" key="3">
    <source>
        <dbReference type="Proteomes" id="UP001447516"/>
    </source>
</evidence>
<name>A0ABV0AZF2_9ACTN</name>
<reference evidence="2 3" key="1">
    <citation type="submission" date="2024-05" db="EMBL/GenBank/DDBJ databases">
        <title>Microbispora sp.ZYX-F-249.</title>
        <authorList>
            <person name="Xie H."/>
        </authorList>
    </citation>
    <scope>NUCLEOTIDE SEQUENCE [LARGE SCALE GENOMIC DNA]</scope>
    <source>
        <strain evidence="2 3">ZYX-F-249</strain>
    </source>
</reference>
<dbReference type="RefSeq" id="WP_346230499.1">
    <property type="nucleotide sequence ID" value="NZ_JBDJAW010000055.1"/>
</dbReference>
<comment type="caution">
    <text evidence="2">The sequence shown here is derived from an EMBL/GenBank/DDBJ whole genome shotgun (WGS) entry which is preliminary data.</text>
</comment>
<gene>
    <name evidence="2" type="ORF">AAH991_36430</name>
</gene>
<accession>A0ABV0AZF2</accession>
<evidence type="ECO:0000313" key="2">
    <source>
        <dbReference type="EMBL" id="MEN3540649.1"/>
    </source>
</evidence>
<evidence type="ECO:0000256" key="1">
    <source>
        <dbReference type="SAM" id="MobiDB-lite"/>
    </source>
</evidence>
<proteinExistence type="predicted"/>
<dbReference type="EMBL" id="JBDJAW010000055">
    <property type="protein sequence ID" value="MEN3540649.1"/>
    <property type="molecule type" value="Genomic_DNA"/>
</dbReference>
<protein>
    <submittedName>
        <fullName evidence="2">Uncharacterized protein</fullName>
    </submittedName>
</protein>